<evidence type="ECO:0000256" key="2">
    <source>
        <dbReference type="SAM" id="MobiDB-lite"/>
    </source>
</evidence>
<dbReference type="Gene3D" id="4.10.60.10">
    <property type="entry name" value="Zinc finger, CCHC-type"/>
    <property type="match status" value="1"/>
</dbReference>
<dbReference type="InterPro" id="IPR036875">
    <property type="entry name" value="Znf_CCHC_sf"/>
</dbReference>
<dbReference type="PROSITE" id="PS50158">
    <property type="entry name" value="ZF_CCHC"/>
    <property type="match status" value="1"/>
</dbReference>
<evidence type="ECO:0000313" key="5">
    <source>
        <dbReference type="Proteomes" id="UP001151760"/>
    </source>
</evidence>
<reference evidence="4" key="1">
    <citation type="journal article" date="2022" name="Int. J. Mol. Sci.">
        <title>Draft Genome of Tanacetum Coccineum: Genomic Comparison of Closely Related Tanacetum-Family Plants.</title>
        <authorList>
            <person name="Yamashiro T."/>
            <person name="Shiraishi A."/>
            <person name="Nakayama K."/>
            <person name="Satake H."/>
        </authorList>
    </citation>
    <scope>NUCLEOTIDE SEQUENCE</scope>
</reference>
<accession>A0ABQ4Z2Y2</accession>
<organism evidence="4 5">
    <name type="scientific">Tanacetum coccineum</name>
    <dbReference type="NCBI Taxonomy" id="301880"/>
    <lineage>
        <taxon>Eukaryota</taxon>
        <taxon>Viridiplantae</taxon>
        <taxon>Streptophyta</taxon>
        <taxon>Embryophyta</taxon>
        <taxon>Tracheophyta</taxon>
        <taxon>Spermatophyta</taxon>
        <taxon>Magnoliopsida</taxon>
        <taxon>eudicotyledons</taxon>
        <taxon>Gunneridae</taxon>
        <taxon>Pentapetalae</taxon>
        <taxon>asterids</taxon>
        <taxon>campanulids</taxon>
        <taxon>Asterales</taxon>
        <taxon>Asteraceae</taxon>
        <taxon>Asteroideae</taxon>
        <taxon>Anthemideae</taxon>
        <taxon>Anthemidinae</taxon>
        <taxon>Tanacetum</taxon>
    </lineage>
</organism>
<evidence type="ECO:0000259" key="3">
    <source>
        <dbReference type="PROSITE" id="PS50158"/>
    </source>
</evidence>
<dbReference type="PANTHER" id="PTHR34676:SF8">
    <property type="entry name" value="TRANSMEMBRANE PROTEIN"/>
    <property type="match status" value="1"/>
</dbReference>
<keyword evidence="5" id="KW-1185">Reference proteome</keyword>
<sequence length="530" mass="60898">MEMLCDNEPALAIASDLEILKGAKHFQRKYHYIREVVQEGETDFKKVHTDDNVTDPFTKPMPFNKHFEHTMAIVIVLASSLIFEAHVKSKDLDLWHVITNSDFQQIEQNLETKLDEVIPLKNNVMILKRDLRKNNESKMVIYNVLPRKEYERIFMCNTAKEIWKTLLITHQGNSQVKDNKIDLLVQQYEQFVISEDESIDSAFARFNTIITSLKALDEGYSSKNYVRKFLRALHPKWRAKVTAIEESKDLTSLSLDELIGNLKVHEMIIKKDSEIVKAKVERKSLALKARKESSDEECSTSGSEDEEYAMAVRDFKKFFKRRGRFVRQPRNDKKTFQRSRDDKNGKSDRKCFRCGDPNHLIGECPKPPKDKNQKAFVGGSWSDSGEEDDEKVKNETCLLHAMGNVSSISTSQPIASNARVTFSEHDSEITKDGKVIVVRLKSIRILLAYAYALDFKLFQMDVKSAFLNGCINEEVYVAQPPGFIDIEKPDHAYKLKKALYGLKQAPKSWSISLVMQAAKERRAIVMLSDI</sequence>
<proteinExistence type="predicted"/>
<dbReference type="InterPro" id="IPR001878">
    <property type="entry name" value="Znf_CCHC"/>
</dbReference>
<feature type="domain" description="CCHC-type" evidence="3">
    <location>
        <begin position="349"/>
        <end position="366"/>
    </location>
</feature>
<dbReference type="CDD" id="cd09272">
    <property type="entry name" value="RNase_HI_RT_Ty1"/>
    <property type="match status" value="1"/>
</dbReference>
<gene>
    <name evidence="4" type="ORF">Tco_0750961</name>
</gene>
<keyword evidence="1" id="KW-0863">Zinc-finger</keyword>
<dbReference type="Pfam" id="PF14223">
    <property type="entry name" value="Retrotran_gag_2"/>
    <property type="match status" value="1"/>
</dbReference>
<dbReference type="PANTHER" id="PTHR34676">
    <property type="entry name" value="DUF4219 DOMAIN-CONTAINING PROTEIN-RELATED"/>
    <property type="match status" value="1"/>
</dbReference>
<name>A0ABQ4Z2Y2_9ASTR</name>
<dbReference type="Pfam" id="PF07727">
    <property type="entry name" value="RVT_2"/>
    <property type="match status" value="1"/>
</dbReference>
<feature type="region of interest" description="Disordered" evidence="2">
    <location>
        <begin position="329"/>
        <end position="349"/>
    </location>
</feature>
<keyword evidence="1" id="KW-0862">Zinc</keyword>
<reference evidence="4" key="2">
    <citation type="submission" date="2022-01" db="EMBL/GenBank/DDBJ databases">
        <authorList>
            <person name="Yamashiro T."/>
            <person name="Shiraishi A."/>
            <person name="Satake H."/>
            <person name="Nakayama K."/>
        </authorList>
    </citation>
    <scope>NUCLEOTIDE SEQUENCE</scope>
</reference>
<protein>
    <submittedName>
        <fullName evidence="4">Zf-CCHC domain-containing protein</fullName>
    </submittedName>
</protein>
<comment type="caution">
    <text evidence="4">The sequence shown here is derived from an EMBL/GenBank/DDBJ whole genome shotgun (WGS) entry which is preliminary data.</text>
</comment>
<evidence type="ECO:0000313" key="4">
    <source>
        <dbReference type="EMBL" id="GJS84420.1"/>
    </source>
</evidence>
<evidence type="ECO:0000256" key="1">
    <source>
        <dbReference type="PROSITE-ProRule" id="PRU00047"/>
    </source>
</evidence>
<dbReference type="EMBL" id="BQNB010010972">
    <property type="protein sequence ID" value="GJS84420.1"/>
    <property type="molecule type" value="Genomic_DNA"/>
</dbReference>
<dbReference type="Proteomes" id="UP001151760">
    <property type="component" value="Unassembled WGS sequence"/>
</dbReference>
<keyword evidence="1" id="KW-0479">Metal-binding</keyword>
<dbReference type="SUPFAM" id="SSF57756">
    <property type="entry name" value="Retrovirus zinc finger-like domains"/>
    <property type="match status" value="1"/>
</dbReference>
<feature type="region of interest" description="Disordered" evidence="2">
    <location>
        <begin position="363"/>
        <end position="388"/>
    </location>
</feature>
<dbReference type="InterPro" id="IPR013103">
    <property type="entry name" value="RVT_2"/>
</dbReference>